<organism evidence="1 2">
    <name type="scientific">Papaver atlanticum</name>
    <dbReference type="NCBI Taxonomy" id="357466"/>
    <lineage>
        <taxon>Eukaryota</taxon>
        <taxon>Viridiplantae</taxon>
        <taxon>Streptophyta</taxon>
        <taxon>Embryophyta</taxon>
        <taxon>Tracheophyta</taxon>
        <taxon>Spermatophyta</taxon>
        <taxon>Magnoliopsida</taxon>
        <taxon>Ranunculales</taxon>
        <taxon>Papaveraceae</taxon>
        <taxon>Papaveroideae</taxon>
        <taxon>Papaver</taxon>
    </lineage>
</organism>
<protein>
    <submittedName>
        <fullName evidence="1">Uncharacterized protein</fullName>
    </submittedName>
</protein>
<accession>A0AAD4SEH3</accession>
<dbReference type="AlphaFoldDB" id="A0AAD4SEH3"/>
<dbReference type="Proteomes" id="UP001202328">
    <property type="component" value="Unassembled WGS sequence"/>
</dbReference>
<evidence type="ECO:0000313" key="2">
    <source>
        <dbReference type="Proteomes" id="UP001202328"/>
    </source>
</evidence>
<comment type="caution">
    <text evidence="1">The sequence shown here is derived from an EMBL/GenBank/DDBJ whole genome shotgun (WGS) entry which is preliminary data.</text>
</comment>
<keyword evidence="2" id="KW-1185">Reference proteome</keyword>
<evidence type="ECO:0000313" key="1">
    <source>
        <dbReference type="EMBL" id="KAI3895810.1"/>
    </source>
</evidence>
<dbReference type="EMBL" id="JAJJMB010011896">
    <property type="protein sequence ID" value="KAI3895810.1"/>
    <property type="molecule type" value="Genomic_DNA"/>
</dbReference>
<sequence>MVDFGAFATNVNWDDKYGGGAAQRKRGEEYTESIQATVKDKSGEPDFLRLYAVKLLELLSLLHPCQSCTMKGANLINNIRDRDGNSEPFPDRDEEVLVPYTLDVCSGMQNAKCKCFLFSTTRCLRRVAIFLLVRCYPFAGVTSEMIN</sequence>
<proteinExistence type="predicted"/>
<gene>
    <name evidence="1" type="ORF">MKW98_025601</name>
</gene>
<name>A0AAD4SEH3_9MAGN</name>
<reference evidence="1" key="1">
    <citation type="submission" date="2022-04" db="EMBL/GenBank/DDBJ databases">
        <title>A functionally conserved STORR gene fusion in Papaver species that diverged 16.8 million years ago.</title>
        <authorList>
            <person name="Catania T."/>
        </authorList>
    </citation>
    <scope>NUCLEOTIDE SEQUENCE</scope>
    <source>
        <strain evidence="1">S-188037</strain>
    </source>
</reference>